<dbReference type="CDD" id="cd00195">
    <property type="entry name" value="UBCc_UEV"/>
    <property type="match status" value="1"/>
</dbReference>
<sequence length="141" mass="16258">MSSLCLKRITNEIRDLPGWASNIWTARPGNGYDLMNWEATIHNLDDPRHRGKKYRLLIEIPGEYPFVPPRVRFIDHVKCENVFYDGEICIDILKEAWSPNISMWVLLDSICSVLTDKPVTGLVNKVRTLSEMVQNNMLSLV</sequence>
<dbReference type="EMBL" id="MN739626">
    <property type="protein sequence ID" value="QHT16749.1"/>
    <property type="molecule type" value="Genomic_DNA"/>
</dbReference>
<dbReference type="Gene3D" id="3.10.110.10">
    <property type="entry name" value="Ubiquitin Conjugating Enzyme"/>
    <property type="match status" value="1"/>
</dbReference>
<dbReference type="SUPFAM" id="SSF54495">
    <property type="entry name" value="UBC-like"/>
    <property type="match status" value="1"/>
</dbReference>
<name>A0A6C0DLL2_9ZZZZ</name>
<dbReference type="Pfam" id="PF00179">
    <property type="entry name" value="UQ_con"/>
    <property type="match status" value="1"/>
</dbReference>
<reference evidence="2" key="1">
    <citation type="journal article" date="2020" name="Nature">
        <title>Giant virus diversity and host interactions through global metagenomics.</title>
        <authorList>
            <person name="Schulz F."/>
            <person name="Roux S."/>
            <person name="Paez-Espino D."/>
            <person name="Jungbluth S."/>
            <person name="Walsh D.A."/>
            <person name="Denef V.J."/>
            <person name="McMahon K.D."/>
            <person name="Konstantinidis K.T."/>
            <person name="Eloe-Fadrosh E.A."/>
            <person name="Kyrpides N.C."/>
            <person name="Woyke T."/>
        </authorList>
    </citation>
    <scope>NUCLEOTIDE SEQUENCE</scope>
    <source>
        <strain evidence="2">GVMAG-M-3300023174-189</strain>
    </source>
</reference>
<dbReference type="SMART" id="SM00212">
    <property type="entry name" value="UBCc"/>
    <property type="match status" value="1"/>
</dbReference>
<dbReference type="PROSITE" id="PS50127">
    <property type="entry name" value="UBC_2"/>
    <property type="match status" value="1"/>
</dbReference>
<dbReference type="AlphaFoldDB" id="A0A6C0DLL2"/>
<evidence type="ECO:0000313" key="2">
    <source>
        <dbReference type="EMBL" id="QHT16749.1"/>
    </source>
</evidence>
<dbReference type="InterPro" id="IPR000608">
    <property type="entry name" value="UBC"/>
</dbReference>
<dbReference type="InterPro" id="IPR050113">
    <property type="entry name" value="Ub_conjugating_enzyme"/>
</dbReference>
<evidence type="ECO:0000259" key="1">
    <source>
        <dbReference type="PROSITE" id="PS50127"/>
    </source>
</evidence>
<organism evidence="2">
    <name type="scientific">viral metagenome</name>
    <dbReference type="NCBI Taxonomy" id="1070528"/>
    <lineage>
        <taxon>unclassified sequences</taxon>
        <taxon>metagenomes</taxon>
        <taxon>organismal metagenomes</taxon>
    </lineage>
</organism>
<protein>
    <recommendedName>
        <fullName evidence="1">UBC core domain-containing protein</fullName>
    </recommendedName>
</protein>
<feature type="domain" description="UBC core" evidence="1">
    <location>
        <begin position="4"/>
        <end position="141"/>
    </location>
</feature>
<dbReference type="PANTHER" id="PTHR24067">
    <property type="entry name" value="UBIQUITIN-CONJUGATING ENZYME E2"/>
    <property type="match status" value="1"/>
</dbReference>
<proteinExistence type="predicted"/>
<dbReference type="InterPro" id="IPR016135">
    <property type="entry name" value="UBQ-conjugating_enzyme/RWD"/>
</dbReference>
<accession>A0A6C0DLL2</accession>